<evidence type="ECO:0000256" key="6">
    <source>
        <dbReference type="SAM" id="Phobius"/>
    </source>
</evidence>
<dbReference type="Proteomes" id="UP000749471">
    <property type="component" value="Unassembled WGS sequence"/>
</dbReference>
<evidence type="ECO:0000256" key="5">
    <source>
        <dbReference type="ARBA" id="ARBA00023136"/>
    </source>
</evidence>
<keyword evidence="3 6" id="KW-0812">Transmembrane</keyword>
<dbReference type="Pfam" id="PF13567">
    <property type="entry name" value="DUF4131"/>
    <property type="match status" value="1"/>
</dbReference>
<feature type="transmembrane region" description="Helical" evidence="6">
    <location>
        <begin position="318"/>
        <end position="347"/>
    </location>
</feature>
<comment type="caution">
    <text evidence="8">The sequence shown here is derived from an EMBL/GenBank/DDBJ whole genome shotgun (WGS) entry which is preliminary data.</text>
</comment>
<evidence type="ECO:0000256" key="4">
    <source>
        <dbReference type="ARBA" id="ARBA00022989"/>
    </source>
</evidence>
<feature type="transmembrane region" description="Helical" evidence="6">
    <location>
        <begin position="431"/>
        <end position="449"/>
    </location>
</feature>
<evidence type="ECO:0000256" key="2">
    <source>
        <dbReference type="ARBA" id="ARBA00022475"/>
    </source>
</evidence>
<reference evidence="8 9" key="1">
    <citation type="submission" date="2021-06" db="EMBL/GenBank/DDBJ databases">
        <authorList>
            <person name="Sun Q."/>
            <person name="Li D."/>
        </authorList>
    </citation>
    <scope>NUCLEOTIDE SEQUENCE [LARGE SCALE GENOMIC DNA]</scope>
    <source>
        <strain evidence="8 9">MSJ-40</strain>
    </source>
</reference>
<dbReference type="InterPro" id="IPR052159">
    <property type="entry name" value="Competence_DNA_uptake"/>
</dbReference>
<dbReference type="InterPro" id="IPR004477">
    <property type="entry name" value="ComEC_N"/>
</dbReference>
<feature type="domain" description="Metallo-beta-lactamase" evidence="7">
    <location>
        <begin position="524"/>
        <end position="722"/>
    </location>
</feature>
<dbReference type="CDD" id="cd07731">
    <property type="entry name" value="ComA-like_MBL-fold"/>
    <property type="match status" value="1"/>
</dbReference>
<proteinExistence type="predicted"/>
<evidence type="ECO:0000256" key="3">
    <source>
        <dbReference type="ARBA" id="ARBA00022692"/>
    </source>
</evidence>
<sequence>MEKPFIFMTIPIVIGILIAYYLKINILVLSTLILAALVYYIFNINKKNRRRLTIPIIFLLLGMILVSLNMSKSQLINKVGEELTLIGVVKDIKYKNEEEGKYIVLVEELEEKPHRIRINEKIVLKIIGDKNLDIGYRIFFTGTLKEPMTNTNPKLFNYKKSLLSDNIYTTATIKDYSIAKIEKFDLKIRDKIKIAFRNKVEDVFDNNLSKDNSSLMKGIVLGEYSYLDEDNIAMFRNLGLAHALAVSGLHVGIIASFLMLLLSRIGISRKFNFIIIFMTIWLYSFLIGFPPSVLRANIMFTLLFYSQLAAEPYDPINALLIAMFILLVINPFWIFNVGFQLSFLATFSILYITPKLNKVFYPYNNKLIYSISTILGVQIGLFPIQSYYFNKVSFIGILANLIIAPLLSLSLILGILMLVLNHILTPLTKSIGRFLNLFLSIQFTIINLLDKIPFGILKIYSPSIVEIMIYYILVLIILKVININRFNKKFNKVILYYLVAVLLINTLVMVLDNSIEVHFIDVGQGDCIFIKTSRGNFLMDTGGNVIGSFDVGKNIVLPYLQKIGINELQGVFITHFDEDHCKSLPYLIDNMNISCVLTGYEDYKSPVYKSIKQRDVPLILLKEGDIIWLDKNTKLEIISPSKDLLKTTDKANDLSLVSMLVYNNRKMLFTGDIEKDGENSILNKIDCTVDFIKVPHHGSITSSTIELLNKIKPRIGFISVGRNNFYGHPSEEVINRYESIGTLIYRTDESGLIKLYLDKDKFYIKTFIKENVDLTYILEEYGLNLIFYLVYYLVTYLFIKYYWHKEKELVLLEL</sequence>
<dbReference type="NCBIfam" id="TIGR00361">
    <property type="entry name" value="ComEC_Rec2"/>
    <property type="match status" value="1"/>
</dbReference>
<dbReference type="Pfam" id="PF03772">
    <property type="entry name" value="Competence"/>
    <property type="match status" value="1"/>
</dbReference>
<dbReference type="InterPro" id="IPR025405">
    <property type="entry name" value="DUF4131"/>
</dbReference>
<comment type="subcellular location">
    <subcellularLocation>
        <location evidence="1">Cell membrane</location>
        <topology evidence="1">Multi-pass membrane protein</topology>
    </subcellularLocation>
</comment>
<feature type="transmembrane region" description="Helical" evidence="6">
    <location>
        <begin position="781"/>
        <end position="799"/>
    </location>
</feature>
<keyword evidence="2" id="KW-1003">Cell membrane</keyword>
<dbReference type="InterPro" id="IPR004797">
    <property type="entry name" value="Competence_ComEC/Rec2"/>
</dbReference>
<dbReference type="EMBL" id="JAHLPM010000007">
    <property type="protein sequence ID" value="MBU5438343.1"/>
    <property type="molecule type" value="Genomic_DNA"/>
</dbReference>
<organism evidence="8 9">
    <name type="scientific">Tissierella simiarum</name>
    <dbReference type="NCBI Taxonomy" id="2841534"/>
    <lineage>
        <taxon>Bacteria</taxon>
        <taxon>Bacillati</taxon>
        <taxon>Bacillota</taxon>
        <taxon>Tissierellia</taxon>
        <taxon>Tissierellales</taxon>
        <taxon>Tissierellaceae</taxon>
        <taxon>Tissierella</taxon>
    </lineage>
</organism>
<dbReference type="PANTHER" id="PTHR30619">
    <property type="entry name" value="DNA INTERNALIZATION/COMPETENCE PROTEIN COMEC/REC2"/>
    <property type="match status" value="1"/>
</dbReference>
<evidence type="ECO:0000313" key="8">
    <source>
        <dbReference type="EMBL" id="MBU5438343.1"/>
    </source>
</evidence>
<dbReference type="RefSeq" id="WP_216519378.1">
    <property type="nucleotide sequence ID" value="NZ_JAHLPM010000007.1"/>
</dbReference>
<dbReference type="PANTHER" id="PTHR30619:SF1">
    <property type="entry name" value="RECOMBINATION PROTEIN 2"/>
    <property type="match status" value="1"/>
</dbReference>
<feature type="transmembrane region" description="Helical" evidence="6">
    <location>
        <begin position="461"/>
        <end position="481"/>
    </location>
</feature>
<feature type="transmembrane region" description="Helical" evidence="6">
    <location>
        <begin position="367"/>
        <end position="388"/>
    </location>
</feature>
<evidence type="ECO:0000256" key="1">
    <source>
        <dbReference type="ARBA" id="ARBA00004651"/>
    </source>
</evidence>
<feature type="transmembrane region" description="Helical" evidence="6">
    <location>
        <begin position="493"/>
        <end position="511"/>
    </location>
</feature>
<feature type="transmembrane region" description="Helical" evidence="6">
    <location>
        <begin position="240"/>
        <end position="262"/>
    </location>
</feature>
<dbReference type="InterPro" id="IPR035681">
    <property type="entry name" value="ComA-like_MBL"/>
</dbReference>
<feature type="transmembrane region" description="Helical" evidence="6">
    <location>
        <begin position="274"/>
        <end position="298"/>
    </location>
</feature>
<dbReference type="InterPro" id="IPR001279">
    <property type="entry name" value="Metallo-B-lactamas"/>
</dbReference>
<evidence type="ECO:0000259" key="7">
    <source>
        <dbReference type="SMART" id="SM00849"/>
    </source>
</evidence>
<keyword evidence="4 6" id="KW-1133">Transmembrane helix</keyword>
<accession>A0ABS6E5Z9</accession>
<protein>
    <submittedName>
        <fullName evidence="8">DNA internalization-related competence protein ComEC/Rec2</fullName>
    </submittedName>
</protein>
<feature type="transmembrane region" description="Helical" evidence="6">
    <location>
        <begin position="12"/>
        <end position="40"/>
    </location>
</feature>
<name>A0ABS6E5Z9_9FIRM</name>
<dbReference type="NCBIfam" id="TIGR00360">
    <property type="entry name" value="ComEC_N-term"/>
    <property type="match status" value="1"/>
</dbReference>
<keyword evidence="5 6" id="KW-0472">Membrane</keyword>
<feature type="transmembrane region" description="Helical" evidence="6">
    <location>
        <begin position="394"/>
        <end position="419"/>
    </location>
</feature>
<evidence type="ECO:0000313" key="9">
    <source>
        <dbReference type="Proteomes" id="UP000749471"/>
    </source>
</evidence>
<gene>
    <name evidence="8" type="ORF">KQI42_10000</name>
</gene>
<feature type="transmembrane region" description="Helical" evidence="6">
    <location>
        <begin position="52"/>
        <end position="70"/>
    </location>
</feature>
<dbReference type="Pfam" id="PF00753">
    <property type="entry name" value="Lactamase_B"/>
    <property type="match status" value="1"/>
</dbReference>
<dbReference type="SMART" id="SM00849">
    <property type="entry name" value="Lactamase_B"/>
    <property type="match status" value="1"/>
</dbReference>
<keyword evidence="9" id="KW-1185">Reference proteome</keyword>